<evidence type="ECO:0000313" key="10">
    <source>
        <dbReference type="WBParaSite" id="maker-uti_cns_0047345-snap-gene-0.2-mRNA-1"/>
    </source>
</evidence>
<keyword evidence="9" id="KW-1185">Reference proteome</keyword>
<evidence type="ECO:0000256" key="6">
    <source>
        <dbReference type="ARBA" id="ARBA00022679"/>
    </source>
</evidence>
<reference evidence="10" key="1">
    <citation type="submission" date="2016-11" db="UniProtKB">
        <authorList>
            <consortium name="WormBaseParasite"/>
        </authorList>
    </citation>
    <scope>IDENTIFICATION</scope>
</reference>
<evidence type="ECO:0000256" key="5">
    <source>
        <dbReference type="ARBA" id="ARBA00022576"/>
    </source>
</evidence>
<proteinExistence type="inferred from homology"/>
<keyword evidence="7" id="KW-0663">Pyridoxal phosphate</keyword>
<dbReference type="Pfam" id="PF00266">
    <property type="entry name" value="Aminotran_5"/>
    <property type="match status" value="1"/>
</dbReference>
<feature type="domain" description="Aminotransferase class V" evidence="8">
    <location>
        <begin position="493"/>
        <end position="805"/>
    </location>
</feature>
<dbReference type="GO" id="GO:0019265">
    <property type="term" value="P:glycine biosynthetic process, by transamination of glyoxylate"/>
    <property type="evidence" value="ECO:0007669"/>
    <property type="project" value="TreeGrafter"/>
</dbReference>
<dbReference type="GO" id="GO:0004760">
    <property type="term" value="F:L-serine-pyruvate transaminase activity"/>
    <property type="evidence" value="ECO:0007669"/>
    <property type="project" value="TreeGrafter"/>
</dbReference>
<dbReference type="GO" id="GO:0008453">
    <property type="term" value="F:alanine-glyoxylate transaminase activity"/>
    <property type="evidence" value="ECO:0007669"/>
    <property type="project" value="UniProtKB-EC"/>
</dbReference>
<dbReference type="Gene3D" id="3.90.1150.10">
    <property type="entry name" value="Aspartate Aminotransferase, domain 1"/>
    <property type="match status" value="2"/>
</dbReference>
<dbReference type="InterPro" id="IPR015424">
    <property type="entry name" value="PyrdxlP-dep_Trfase"/>
</dbReference>
<evidence type="ECO:0000256" key="2">
    <source>
        <dbReference type="ARBA" id="ARBA00009236"/>
    </source>
</evidence>
<comment type="cofactor">
    <cofactor evidence="1">
        <name>pyridoxal 5'-phosphate</name>
        <dbReference type="ChEBI" id="CHEBI:597326"/>
    </cofactor>
</comment>
<name>A0A1I8JEI6_9PLAT</name>
<organism evidence="9 10">
    <name type="scientific">Macrostomum lignano</name>
    <dbReference type="NCBI Taxonomy" id="282301"/>
    <lineage>
        <taxon>Eukaryota</taxon>
        <taxon>Metazoa</taxon>
        <taxon>Spiralia</taxon>
        <taxon>Lophotrochozoa</taxon>
        <taxon>Platyhelminthes</taxon>
        <taxon>Rhabditophora</taxon>
        <taxon>Macrostomorpha</taxon>
        <taxon>Macrostomida</taxon>
        <taxon>Macrostomidae</taxon>
        <taxon>Macrostomum</taxon>
    </lineage>
</organism>
<keyword evidence="5" id="KW-0032">Aminotransferase</keyword>
<dbReference type="SUPFAM" id="SSF53383">
    <property type="entry name" value="PLP-dependent transferases"/>
    <property type="match status" value="2"/>
</dbReference>
<dbReference type="InterPro" id="IPR000192">
    <property type="entry name" value="Aminotrans_V_dom"/>
</dbReference>
<evidence type="ECO:0000256" key="1">
    <source>
        <dbReference type="ARBA" id="ARBA00001933"/>
    </source>
</evidence>
<dbReference type="Gene3D" id="3.40.640.10">
    <property type="entry name" value="Type I PLP-dependent aspartate aminotransferase-like (Major domain)"/>
    <property type="match status" value="2"/>
</dbReference>
<protein>
    <recommendedName>
        <fullName evidence="4">alanine--glyoxylate transaminase</fullName>
        <ecNumber evidence="4">2.6.1.44</ecNumber>
    </recommendedName>
</protein>
<dbReference type="WBParaSite" id="maker-uti_cns_0047345-snap-gene-0.2-mRNA-1">
    <property type="protein sequence ID" value="maker-uti_cns_0047345-snap-gene-0.2-mRNA-1"/>
    <property type="gene ID" value="maker-uti_cns_0047345-snap-gene-0.2"/>
</dbReference>
<dbReference type="InterPro" id="IPR019361">
    <property type="entry name" value="HPF1"/>
</dbReference>
<comment type="similarity">
    <text evidence="3">Belongs to the HPF1 family.</text>
</comment>
<dbReference type="InterPro" id="IPR015422">
    <property type="entry name" value="PyrdxlP-dep_Trfase_small"/>
</dbReference>
<comment type="similarity">
    <text evidence="2">Belongs to the class-V pyridoxal-phosphate-dependent aminotransferase family.</text>
</comment>
<accession>A0A1I8JEI6</accession>
<dbReference type="GO" id="GO:0042393">
    <property type="term" value="F:histone binding"/>
    <property type="evidence" value="ECO:0007669"/>
    <property type="project" value="InterPro"/>
</dbReference>
<dbReference type="GO" id="GO:0006974">
    <property type="term" value="P:DNA damage response"/>
    <property type="evidence" value="ECO:0007669"/>
    <property type="project" value="InterPro"/>
</dbReference>
<evidence type="ECO:0000313" key="9">
    <source>
        <dbReference type="Proteomes" id="UP000095280"/>
    </source>
</evidence>
<evidence type="ECO:0000256" key="7">
    <source>
        <dbReference type="ARBA" id="ARBA00022898"/>
    </source>
</evidence>
<dbReference type="InterPro" id="IPR015421">
    <property type="entry name" value="PyrdxlP-dep_Trfase_major"/>
</dbReference>
<dbReference type="Pfam" id="PF10228">
    <property type="entry name" value="HPF1"/>
    <property type="match status" value="1"/>
</dbReference>
<evidence type="ECO:0000256" key="3">
    <source>
        <dbReference type="ARBA" id="ARBA00010803"/>
    </source>
</evidence>
<dbReference type="FunFam" id="3.40.640.10:FF:000027">
    <property type="entry name" value="Serine--pyruvate aminotransferase, mitochondrial"/>
    <property type="match status" value="1"/>
</dbReference>
<keyword evidence="6" id="KW-0808">Transferase</keyword>
<dbReference type="PANTHER" id="PTHR21152">
    <property type="entry name" value="AMINOTRANSFERASE CLASS V"/>
    <property type="match status" value="1"/>
</dbReference>
<evidence type="ECO:0000256" key="4">
    <source>
        <dbReference type="ARBA" id="ARBA00013049"/>
    </source>
</evidence>
<evidence type="ECO:0000259" key="8">
    <source>
        <dbReference type="Pfam" id="PF00266"/>
    </source>
</evidence>
<dbReference type="PANTHER" id="PTHR21152:SF40">
    <property type="entry name" value="ALANINE--GLYOXYLATE AMINOTRANSFERASE"/>
    <property type="match status" value="1"/>
</dbReference>
<sequence>MPRGRKRPSTAGDASLVEAQNGSTKRAARDVDGASGRIRARTLPFPLPIAVTNLPTIDSAAVVALEAAYGGVRFPQELLKLFEFCLAECDINVDCSANKLNGGTGARKNAADRFKSTLRPLGIEPCGPFDFLLCYGAASSSNDKPTVLEYDWLTHCRYAHDPPEFLTLFVAIDDANEGDQKEYHIGYVRDSPELEPACLASNSARVDGHFDLMGESILYCLALHAQRRCKKSLSAQAIQQQNQLISKLAKFCHQPVPSAAEMSKVVKCRSRAKKTSGSYTVVAPTLNGLGLCVRLSSDGVGYRELPETDASLRKLLTQIAAKCDSEYDKQTRLTLLEPVDELVTLVQFANDEGDPGMGLELGLDLLSVPTKIGCYDDLIEGLLATGYGLVGRSLYADIVRRHMKVRLDYRSTEMYMVALRWNSEKGNKNWGGAGGVRKGGLGWSMTCRLPNLTVRAAAGLLNPLSIPNKLLTGPGPSNQHPEVSAALSAPLLGHLHPEFTKIMDDVKDGIRYFFQTNNDWSFAISGTGHCAMEAACMNLLEPGETVLVCRNGIWGDRFAELSRRLSLKPVLLSQPPGSVFTPEQLESALQQHRPSVVFVVHGESSTGTLQPLEHLGGVCRKHGALLLVDSVAAAGGAPLLTDDWLIDCVYTGSQKCLGCTPGLGLISFSEAARRKILSRKVPPPSFYLDASQLANYWGCRTTEPPDQPVSARRYHHTAPISLVYAAREALRLVAVEGLPAAWERHERAADKLRAGLQGRLGQRLFVSKPQDRAPTVTTIAVPEGVDWKAVVQHAMAKHSVEIAGGLGPTAGQVWRIGLMGLNATEAVAERVLAALEDSLKAVGVATPNLRSTACAATTQSDRTTGVSSSSVAFFLSMLVSFLISTSSAPSTLWILAAPPTQNTRAKKPIKTARMQADIRLPSGAKCRRIISDVSSRDIVDKVIAAVMNEAIAGVVCDLGTMLSSRRRNTKHIRCTLNEFVRLPFGRRRRIQQLPFAVSSIKSVYLEWLHIVLERNQHLVVMALVAKEELELADVPVYGEFAHVELTREFELSTPPGDDFGERVAGFSRIRVAQLLPGVRADQLARGALDARTVVLGGRLGWRPVAQIRSVDKVLQAVVVDQQPGPAVHSPQPDDERDGPPVRQRLALAALHRMILSRKVPPPSFYLDASQLANYWGCRTTEPPDQPVSARRYHHTAPISLVYAAREALRLVAVEGLPAAWERHERAADKLRAGLQGRLGQRLFVSKPQDRAPTVTTIAVPEGVDWKAVVQHAMAKHSVEIAGGLGPTAGQVWRIGLMGLNATEAVAERVLAALEDSLKAVGVATPNL</sequence>
<dbReference type="GO" id="GO:0005777">
    <property type="term" value="C:peroxisome"/>
    <property type="evidence" value="ECO:0007669"/>
    <property type="project" value="TreeGrafter"/>
</dbReference>
<dbReference type="EC" id="2.6.1.44" evidence="4"/>
<dbReference type="Proteomes" id="UP000095280">
    <property type="component" value="Unplaced"/>
</dbReference>
<dbReference type="CDD" id="cd06451">
    <property type="entry name" value="AGAT_like"/>
    <property type="match status" value="1"/>
</dbReference>